<proteinExistence type="inferred from homology"/>
<keyword evidence="10" id="KW-1185">Reference proteome</keyword>
<feature type="transmembrane region" description="Helical" evidence="8">
    <location>
        <begin position="417"/>
        <end position="436"/>
    </location>
</feature>
<dbReference type="PANTHER" id="PTHR13285:SF18">
    <property type="entry name" value="PROTEIN-CYSTEINE N-PALMITOYLTRANSFERASE RASP"/>
    <property type="match status" value="1"/>
</dbReference>
<dbReference type="GO" id="GO:0005886">
    <property type="term" value="C:plasma membrane"/>
    <property type="evidence" value="ECO:0007669"/>
    <property type="project" value="UniProtKB-SubCell"/>
</dbReference>
<dbReference type="GO" id="GO:0042121">
    <property type="term" value="P:alginic acid biosynthetic process"/>
    <property type="evidence" value="ECO:0007669"/>
    <property type="project" value="InterPro"/>
</dbReference>
<dbReference type="InterPro" id="IPR024194">
    <property type="entry name" value="Ac/AlaTfrase_AlgI/DltB"/>
</dbReference>
<gene>
    <name evidence="9" type="ORF">A8C32_03500</name>
</gene>
<feature type="transmembrane region" description="Helical" evidence="8">
    <location>
        <begin position="74"/>
        <end position="95"/>
    </location>
</feature>
<evidence type="ECO:0000256" key="8">
    <source>
        <dbReference type="SAM" id="Phobius"/>
    </source>
</evidence>
<dbReference type="PIRSF" id="PIRSF500217">
    <property type="entry name" value="AlgI"/>
    <property type="match status" value="1"/>
</dbReference>
<dbReference type="InterPro" id="IPR028362">
    <property type="entry name" value="AlgI"/>
</dbReference>
<evidence type="ECO:0000256" key="1">
    <source>
        <dbReference type="ARBA" id="ARBA00004651"/>
    </source>
</evidence>
<dbReference type="STRING" id="1849968.A8C32_03500"/>
<feature type="transmembrane region" description="Helical" evidence="8">
    <location>
        <begin position="233"/>
        <end position="251"/>
    </location>
</feature>
<evidence type="ECO:0000313" key="9">
    <source>
        <dbReference type="EMBL" id="OEK08531.1"/>
    </source>
</evidence>
<dbReference type="Pfam" id="PF03062">
    <property type="entry name" value="MBOAT"/>
    <property type="match status" value="1"/>
</dbReference>
<dbReference type="OrthoDB" id="9805788at2"/>
<feature type="transmembrane region" description="Helical" evidence="8">
    <location>
        <begin position="200"/>
        <end position="221"/>
    </location>
</feature>
<sequence length="481" mass="56759">MLFNSFEFLLFFPIMIIGFYVIPHKYRWLWLLLGSYFFYMAHQPELIILLCISTLVDYYCGIKMFKTNNAKIKKIFLTFSIITNVGILFLFKYFLFFTSSLDALIGFFGAEMSLEETANSYNFNNILLPIGISFYTFQTMSYSIEVYRGSIKPEKHLGKFALYIAFFPQLVAGPIERASRLIPQLKQKVQINIPNIKKGLILMAWGFFLKVIVADRLGIYVDQAFNNPESPHNISLILGGFFFSFQIYYDFSAYTSIAIGAAKTMGYDLIQNFNKPIFSTSFSQFWKRWHISFMQWLRDFLYRPLVRDQKTNRLTAVIIVFFINGLWHGANWTFIVWSLLNALILIIEIATIPIRKRIFKMMRIPKRTIRILGWFTVINYLTFTLIFFRSPSLSQAFLYIKNMFSFGSLHIDILGNYFELFLCIILILIVQIIHYYKGNNKVYEIVTQRPNHIRYSMYLAYILIIVLFAINRQNTFIYFQF</sequence>
<evidence type="ECO:0000256" key="2">
    <source>
        <dbReference type="ARBA" id="ARBA00010323"/>
    </source>
</evidence>
<feature type="transmembrane region" description="Helical" evidence="8">
    <location>
        <begin position="371"/>
        <end position="388"/>
    </location>
</feature>
<dbReference type="InterPro" id="IPR051085">
    <property type="entry name" value="MB_O-acyltransferase"/>
</dbReference>
<evidence type="ECO:0000313" key="10">
    <source>
        <dbReference type="Proteomes" id="UP000095713"/>
    </source>
</evidence>
<dbReference type="GO" id="GO:0016746">
    <property type="term" value="F:acyltransferase activity"/>
    <property type="evidence" value="ECO:0007669"/>
    <property type="project" value="UniProtKB-KW"/>
</dbReference>
<keyword evidence="3 7" id="KW-1003">Cell membrane</keyword>
<evidence type="ECO:0000256" key="3">
    <source>
        <dbReference type="ARBA" id="ARBA00022475"/>
    </source>
</evidence>
<dbReference type="Proteomes" id="UP000095713">
    <property type="component" value="Unassembled WGS sequence"/>
</dbReference>
<dbReference type="PIRSF" id="PIRSF016636">
    <property type="entry name" value="AlgI_DltB"/>
    <property type="match status" value="1"/>
</dbReference>
<keyword evidence="7 9" id="KW-0808">Transferase</keyword>
<comment type="subcellular location">
    <subcellularLocation>
        <location evidence="1">Cell membrane</location>
        <topology evidence="1">Multi-pass membrane protein</topology>
    </subcellularLocation>
</comment>
<name>A0A1E5TB01_9FLAO</name>
<dbReference type="AlphaFoldDB" id="A0A1E5TB01"/>
<evidence type="ECO:0000256" key="7">
    <source>
        <dbReference type="PIRNR" id="PIRNR016636"/>
    </source>
</evidence>
<feature type="transmembrane region" description="Helical" evidence="8">
    <location>
        <begin position="46"/>
        <end position="62"/>
    </location>
</feature>
<keyword evidence="5 8" id="KW-1133">Transmembrane helix</keyword>
<feature type="transmembrane region" description="Helical" evidence="8">
    <location>
        <begin position="311"/>
        <end position="328"/>
    </location>
</feature>
<keyword evidence="4 8" id="KW-0812">Transmembrane</keyword>
<dbReference type="InterPro" id="IPR004299">
    <property type="entry name" value="MBOAT_fam"/>
</dbReference>
<organism evidence="9 10">
    <name type="scientific">Flavivirga aquatica</name>
    <dbReference type="NCBI Taxonomy" id="1849968"/>
    <lineage>
        <taxon>Bacteria</taxon>
        <taxon>Pseudomonadati</taxon>
        <taxon>Bacteroidota</taxon>
        <taxon>Flavobacteriia</taxon>
        <taxon>Flavobacteriales</taxon>
        <taxon>Flavobacteriaceae</taxon>
        <taxon>Flavivirga</taxon>
    </lineage>
</organism>
<comment type="similarity">
    <text evidence="2 7">Belongs to the membrane-bound acyltransferase family.</text>
</comment>
<accession>A0A1E5TB01</accession>
<dbReference type="EMBL" id="MDJD01000034">
    <property type="protein sequence ID" value="OEK08531.1"/>
    <property type="molecule type" value="Genomic_DNA"/>
</dbReference>
<evidence type="ECO:0000256" key="5">
    <source>
        <dbReference type="ARBA" id="ARBA00022989"/>
    </source>
</evidence>
<evidence type="ECO:0000256" key="6">
    <source>
        <dbReference type="ARBA" id="ARBA00023136"/>
    </source>
</evidence>
<feature type="transmembrane region" description="Helical" evidence="8">
    <location>
        <begin position="334"/>
        <end position="351"/>
    </location>
</feature>
<feature type="transmembrane region" description="Helical" evidence="8">
    <location>
        <begin position="457"/>
        <end position="479"/>
    </location>
</feature>
<keyword evidence="6 7" id="KW-0472">Membrane</keyword>
<dbReference type="PANTHER" id="PTHR13285">
    <property type="entry name" value="ACYLTRANSFERASE"/>
    <property type="match status" value="1"/>
</dbReference>
<evidence type="ECO:0000256" key="4">
    <source>
        <dbReference type="ARBA" id="ARBA00022692"/>
    </source>
</evidence>
<keyword evidence="7" id="KW-0012">Acyltransferase</keyword>
<feature type="transmembrane region" description="Helical" evidence="8">
    <location>
        <begin position="7"/>
        <end position="26"/>
    </location>
</feature>
<protein>
    <submittedName>
        <fullName evidence="9">Alginate O-acetyltransferase</fullName>
    </submittedName>
</protein>
<reference evidence="9 10" key="1">
    <citation type="submission" date="2016-05" db="EMBL/GenBank/DDBJ databases">
        <title>Draft Genome Sequence of Algibacter sp. Strain SK-16 Isolated from the Surface Water of Aburatsubo Inlet.</title>
        <authorList>
            <person name="Wong S.-K."/>
            <person name="Yoshizawa S."/>
            <person name="Nakajima Y."/>
            <person name="Ogura Y."/>
            <person name="Tetsuya H."/>
            <person name="Hamasaki K."/>
        </authorList>
    </citation>
    <scope>NUCLEOTIDE SEQUENCE [LARGE SCALE GENOMIC DNA]</scope>
    <source>
        <strain evidence="9 10">SK-16</strain>
    </source>
</reference>
<comment type="caution">
    <text evidence="9">The sequence shown here is derived from an EMBL/GenBank/DDBJ whole genome shotgun (WGS) entry which is preliminary data.</text>
</comment>